<organism evidence="4 5">
    <name type="scientific">Chryseosolibacter histidini</name>
    <dbReference type="NCBI Taxonomy" id="2782349"/>
    <lineage>
        <taxon>Bacteria</taxon>
        <taxon>Pseudomonadati</taxon>
        <taxon>Bacteroidota</taxon>
        <taxon>Cytophagia</taxon>
        <taxon>Cytophagales</taxon>
        <taxon>Chryseotaleaceae</taxon>
        <taxon>Chryseosolibacter</taxon>
    </lineage>
</organism>
<name>A0AAP2DL76_9BACT</name>
<dbReference type="CDD" id="cd00156">
    <property type="entry name" value="REC"/>
    <property type="match status" value="1"/>
</dbReference>
<evidence type="ECO:0000313" key="5">
    <source>
        <dbReference type="Proteomes" id="UP001319200"/>
    </source>
</evidence>
<dbReference type="PANTHER" id="PTHR44591:SF3">
    <property type="entry name" value="RESPONSE REGULATORY DOMAIN-CONTAINING PROTEIN"/>
    <property type="match status" value="1"/>
</dbReference>
<keyword evidence="5" id="KW-1185">Reference proteome</keyword>
<dbReference type="EMBL" id="JAHESF010000008">
    <property type="protein sequence ID" value="MBT1697202.1"/>
    <property type="molecule type" value="Genomic_DNA"/>
</dbReference>
<evidence type="ECO:0000313" key="4">
    <source>
        <dbReference type="EMBL" id="MBT1697202.1"/>
    </source>
</evidence>
<dbReference type="AlphaFoldDB" id="A0AAP2DL76"/>
<reference evidence="4 5" key="1">
    <citation type="submission" date="2021-05" db="EMBL/GenBank/DDBJ databases">
        <title>A Polyphasic approach of four new species of the genus Ohtaekwangia: Ohtaekwangia histidinii sp. nov., Ohtaekwangia cretensis sp. nov., Ohtaekwangia indiensis sp. nov., Ohtaekwangia reichenbachii sp. nov. from diverse environment.</title>
        <authorList>
            <person name="Octaviana S."/>
        </authorList>
    </citation>
    <scope>NUCLEOTIDE SEQUENCE [LARGE SCALE GENOMIC DNA]</scope>
    <source>
        <strain evidence="4 5">PWU4</strain>
    </source>
</reference>
<accession>A0AAP2DL76</accession>
<gene>
    <name evidence="4" type="ORF">KK083_09970</name>
</gene>
<feature type="domain" description="Response regulatory" evidence="3">
    <location>
        <begin position="4"/>
        <end position="122"/>
    </location>
</feature>
<dbReference type="SUPFAM" id="SSF52172">
    <property type="entry name" value="CheY-like"/>
    <property type="match status" value="1"/>
</dbReference>
<dbReference type="InterPro" id="IPR001789">
    <property type="entry name" value="Sig_transdc_resp-reg_receiver"/>
</dbReference>
<dbReference type="RefSeq" id="WP_254163015.1">
    <property type="nucleotide sequence ID" value="NZ_JAHESF010000008.1"/>
</dbReference>
<dbReference type="GO" id="GO:0000160">
    <property type="term" value="P:phosphorelay signal transduction system"/>
    <property type="evidence" value="ECO:0007669"/>
    <property type="project" value="InterPro"/>
</dbReference>
<feature type="modified residue" description="4-aspartylphosphate" evidence="2">
    <location>
        <position position="54"/>
    </location>
</feature>
<keyword evidence="1 2" id="KW-0597">Phosphoprotein</keyword>
<proteinExistence type="predicted"/>
<protein>
    <submittedName>
        <fullName evidence="4">Response regulator</fullName>
    </submittedName>
</protein>
<dbReference type="InterPro" id="IPR050595">
    <property type="entry name" value="Bact_response_regulator"/>
</dbReference>
<dbReference type="Gene3D" id="3.40.50.2300">
    <property type="match status" value="1"/>
</dbReference>
<dbReference type="Pfam" id="PF00072">
    <property type="entry name" value="Response_reg"/>
    <property type="match status" value="1"/>
</dbReference>
<comment type="caution">
    <text evidence="4">The sequence shown here is derived from an EMBL/GenBank/DDBJ whole genome shotgun (WGS) entry which is preliminary data.</text>
</comment>
<dbReference type="InterPro" id="IPR011006">
    <property type="entry name" value="CheY-like_superfamily"/>
</dbReference>
<dbReference type="Proteomes" id="UP001319200">
    <property type="component" value="Unassembled WGS sequence"/>
</dbReference>
<evidence type="ECO:0000256" key="2">
    <source>
        <dbReference type="PROSITE-ProRule" id="PRU00169"/>
    </source>
</evidence>
<dbReference type="PANTHER" id="PTHR44591">
    <property type="entry name" value="STRESS RESPONSE REGULATOR PROTEIN 1"/>
    <property type="match status" value="1"/>
</dbReference>
<sequence length="137" mass="16037">MKKLVFIIEDDLVQQKMLQVHFEDMLGNYTARTFSNPEDMMQHLREKPFAVVLDHFFSDKMGKTGLDYLRLMRKNHSSIPVIYYTTLDDEAVRAEVMSLGAEQYIIKNSASLVRLRSALDNLHEKESKKGFFKKLFN</sequence>
<dbReference type="SMART" id="SM00448">
    <property type="entry name" value="REC"/>
    <property type="match status" value="1"/>
</dbReference>
<evidence type="ECO:0000259" key="3">
    <source>
        <dbReference type="PROSITE" id="PS50110"/>
    </source>
</evidence>
<evidence type="ECO:0000256" key="1">
    <source>
        <dbReference type="ARBA" id="ARBA00022553"/>
    </source>
</evidence>
<dbReference type="PROSITE" id="PS50110">
    <property type="entry name" value="RESPONSE_REGULATORY"/>
    <property type="match status" value="1"/>
</dbReference>